<dbReference type="EMBL" id="SNSC02000003">
    <property type="protein sequence ID" value="TID26072.1"/>
    <property type="molecule type" value="Genomic_DNA"/>
</dbReference>
<evidence type="ECO:0000313" key="3">
    <source>
        <dbReference type="Proteomes" id="UP000298493"/>
    </source>
</evidence>
<dbReference type="AlphaFoldDB" id="A0A4Z1PSK2"/>
<proteinExistence type="predicted"/>
<comment type="caution">
    <text evidence="2">The sequence shown here is derived from an EMBL/GenBank/DDBJ whole genome shotgun (WGS) entry which is preliminary data.</text>
</comment>
<evidence type="ECO:0000313" key="2">
    <source>
        <dbReference type="EMBL" id="TID26072.1"/>
    </source>
</evidence>
<evidence type="ECO:0000256" key="1">
    <source>
        <dbReference type="SAM" id="MobiDB-lite"/>
    </source>
</evidence>
<dbReference type="Proteomes" id="UP000298493">
    <property type="component" value="Unassembled WGS sequence"/>
</dbReference>
<accession>A0A4Z1PSK2</accession>
<gene>
    <name evidence="2" type="ORF">E6O75_ATG03935</name>
</gene>
<organism evidence="2 3">
    <name type="scientific">Venturia nashicola</name>
    <dbReference type="NCBI Taxonomy" id="86259"/>
    <lineage>
        <taxon>Eukaryota</taxon>
        <taxon>Fungi</taxon>
        <taxon>Dikarya</taxon>
        <taxon>Ascomycota</taxon>
        <taxon>Pezizomycotina</taxon>
        <taxon>Dothideomycetes</taxon>
        <taxon>Pleosporomycetidae</taxon>
        <taxon>Venturiales</taxon>
        <taxon>Venturiaceae</taxon>
        <taxon>Venturia</taxon>
    </lineage>
</organism>
<feature type="region of interest" description="Disordered" evidence="1">
    <location>
        <begin position="1"/>
        <end position="50"/>
    </location>
</feature>
<protein>
    <submittedName>
        <fullName evidence="2">Uncharacterized protein</fullName>
    </submittedName>
</protein>
<sequence>MPVFQPGSAGPLIVFERKSDGEPSTATSSATASITMPMSQEEAAPSMNSKESWLIPIDSSTRRSFTKIVRNYTAACRRTRSHRYYFERQALN</sequence>
<reference evidence="2 3" key="1">
    <citation type="submission" date="2019-04" db="EMBL/GenBank/DDBJ databases">
        <title>High contiguity whole genome sequence and gene annotation resource for two Venturia nashicola isolates.</title>
        <authorList>
            <person name="Prokchorchik M."/>
            <person name="Won K."/>
            <person name="Lee Y."/>
            <person name="Choi E.D."/>
            <person name="Segonzac C."/>
            <person name="Sohn K.H."/>
        </authorList>
    </citation>
    <scope>NUCLEOTIDE SEQUENCE [LARGE SCALE GENOMIC DNA]</scope>
    <source>
        <strain evidence="2 3">PRI2</strain>
    </source>
</reference>
<keyword evidence="3" id="KW-1185">Reference proteome</keyword>
<feature type="compositionally biased region" description="Low complexity" evidence="1">
    <location>
        <begin position="24"/>
        <end position="33"/>
    </location>
</feature>
<name>A0A4Z1PSK2_9PEZI</name>